<evidence type="ECO:0000256" key="6">
    <source>
        <dbReference type="RuleBase" id="RU000716"/>
    </source>
</evidence>
<dbReference type="SUPFAM" id="SSF88946">
    <property type="entry name" value="Sigma2 domain of RNA polymerase sigma factors"/>
    <property type="match status" value="1"/>
</dbReference>
<keyword evidence="4 6" id="KW-0238">DNA-binding</keyword>
<evidence type="ECO:0000313" key="10">
    <source>
        <dbReference type="Proteomes" id="UP000297741"/>
    </source>
</evidence>
<dbReference type="InterPro" id="IPR007627">
    <property type="entry name" value="RNA_pol_sigma70_r2"/>
</dbReference>
<keyword evidence="5 6" id="KW-0804">Transcription</keyword>
<dbReference type="Pfam" id="PF08281">
    <property type="entry name" value="Sigma70_r4_2"/>
    <property type="match status" value="1"/>
</dbReference>
<proteinExistence type="inferred from homology"/>
<evidence type="ECO:0000259" key="8">
    <source>
        <dbReference type="Pfam" id="PF08281"/>
    </source>
</evidence>
<evidence type="ECO:0000256" key="3">
    <source>
        <dbReference type="ARBA" id="ARBA00023082"/>
    </source>
</evidence>
<name>A0ABY2KQP7_9RHOB</name>
<dbReference type="InterPro" id="IPR013249">
    <property type="entry name" value="RNA_pol_sigma70_r4_t2"/>
</dbReference>
<dbReference type="InterPro" id="IPR013324">
    <property type="entry name" value="RNA_pol_sigma_r3/r4-like"/>
</dbReference>
<sequence length="198" mass="22476">MTQQHPFHELLPLQAVSLRRRALKLTSNPHRAEDLVQTTLLKAWSSRDSFRPETNLRAWLFTILRNTFFSEIRKFRREVEDVDGLRAEALFEEPRQEHAVALNELLAVIARLPHDQRRPLVLMGVLGFSQLQAAQACGCTVGTIKSRVSRSRAALERLMTQDDMMRLNRVPHTGVTLQGSTIPPAYIAAKMNEPASVD</sequence>
<evidence type="ECO:0000259" key="7">
    <source>
        <dbReference type="Pfam" id="PF04542"/>
    </source>
</evidence>
<gene>
    <name evidence="9" type="ORF">EEB11_07470</name>
</gene>
<dbReference type="PROSITE" id="PS01063">
    <property type="entry name" value="SIGMA70_ECF"/>
    <property type="match status" value="1"/>
</dbReference>
<accession>A0ABY2KQP7</accession>
<reference evidence="9 10" key="1">
    <citation type="submission" date="2018-11" db="EMBL/GenBank/DDBJ databases">
        <title>Tabrizicola sp. isolated from sediment of alpine lake.</title>
        <authorList>
            <person name="Liu Z."/>
        </authorList>
    </citation>
    <scope>NUCLEOTIDE SEQUENCE [LARGE SCALE GENOMIC DNA]</scope>
    <source>
        <strain evidence="9 10">DRYC-M-16</strain>
    </source>
</reference>
<protein>
    <recommendedName>
        <fullName evidence="6">RNA polymerase sigma factor</fullName>
    </recommendedName>
</protein>
<evidence type="ECO:0000256" key="4">
    <source>
        <dbReference type="ARBA" id="ARBA00023125"/>
    </source>
</evidence>
<dbReference type="Proteomes" id="UP000297741">
    <property type="component" value="Unassembled WGS sequence"/>
</dbReference>
<keyword evidence="10" id="KW-1185">Reference proteome</keyword>
<feature type="domain" description="RNA polymerase sigma factor 70 region 4 type 2" evidence="8">
    <location>
        <begin position="103"/>
        <end position="155"/>
    </location>
</feature>
<dbReference type="SUPFAM" id="SSF88659">
    <property type="entry name" value="Sigma3 and sigma4 domains of RNA polymerase sigma factors"/>
    <property type="match status" value="1"/>
</dbReference>
<dbReference type="Pfam" id="PF04542">
    <property type="entry name" value="Sigma70_r2"/>
    <property type="match status" value="1"/>
</dbReference>
<dbReference type="Gene3D" id="1.10.10.10">
    <property type="entry name" value="Winged helix-like DNA-binding domain superfamily/Winged helix DNA-binding domain"/>
    <property type="match status" value="1"/>
</dbReference>
<evidence type="ECO:0000256" key="2">
    <source>
        <dbReference type="ARBA" id="ARBA00023015"/>
    </source>
</evidence>
<dbReference type="PANTHER" id="PTHR43133:SF25">
    <property type="entry name" value="RNA POLYMERASE SIGMA FACTOR RFAY-RELATED"/>
    <property type="match status" value="1"/>
</dbReference>
<dbReference type="NCBIfam" id="TIGR02937">
    <property type="entry name" value="sigma70-ECF"/>
    <property type="match status" value="1"/>
</dbReference>
<dbReference type="InterPro" id="IPR013325">
    <property type="entry name" value="RNA_pol_sigma_r2"/>
</dbReference>
<keyword evidence="2 6" id="KW-0805">Transcription regulation</keyword>
<dbReference type="EMBL" id="RPEM01000004">
    <property type="protein sequence ID" value="TGD43817.1"/>
    <property type="molecule type" value="Genomic_DNA"/>
</dbReference>
<dbReference type="Gene3D" id="1.10.1740.10">
    <property type="match status" value="1"/>
</dbReference>
<organism evidence="9 10">
    <name type="scientific">Pseudotabrizicola sediminis</name>
    <dbReference type="NCBI Taxonomy" id="2486418"/>
    <lineage>
        <taxon>Bacteria</taxon>
        <taxon>Pseudomonadati</taxon>
        <taxon>Pseudomonadota</taxon>
        <taxon>Alphaproteobacteria</taxon>
        <taxon>Rhodobacterales</taxon>
        <taxon>Paracoccaceae</taxon>
        <taxon>Pseudotabrizicola</taxon>
    </lineage>
</organism>
<dbReference type="InterPro" id="IPR014284">
    <property type="entry name" value="RNA_pol_sigma-70_dom"/>
</dbReference>
<dbReference type="InterPro" id="IPR000838">
    <property type="entry name" value="RNA_pol_sigma70_ECF_CS"/>
</dbReference>
<dbReference type="InterPro" id="IPR036388">
    <property type="entry name" value="WH-like_DNA-bd_sf"/>
</dbReference>
<dbReference type="RefSeq" id="WP_135429848.1">
    <property type="nucleotide sequence ID" value="NZ_RPEM01000004.1"/>
</dbReference>
<dbReference type="PANTHER" id="PTHR43133">
    <property type="entry name" value="RNA POLYMERASE ECF-TYPE SIGMA FACTO"/>
    <property type="match status" value="1"/>
</dbReference>
<feature type="domain" description="RNA polymerase sigma-70 region 2" evidence="7">
    <location>
        <begin position="18"/>
        <end position="77"/>
    </location>
</feature>
<evidence type="ECO:0000313" key="9">
    <source>
        <dbReference type="EMBL" id="TGD43817.1"/>
    </source>
</evidence>
<comment type="similarity">
    <text evidence="1 6">Belongs to the sigma-70 factor family. ECF subfamily.</text>
</comment>
<keyword evidence="3 6" id="KW-0731">Sigma factor</keyword>
<evidence type="ECO:0000256" key="1">
    <source>
        <dbReference type="ARBA" id="ARBA00010641"/>
    </source>
</evidence>
<comment type="caution">
    <text evidence="9">The sequence shown here is derived from an EMBL/GenBank/DDBJ whole genome shotgun (WGS) entry which is preliminary data.</text>
</comment>
<dbReference type="InterPro" id="IPR039425">
    <property type="entry name" value="RNA_pol_sigma-70-like"/>
</dbReference>
<evidence type="ECO:0000256" key="5">
    <source>
        <dbReference type="ARBA" id="ARBA00023163"/>
    </source>
</evidence>